<feature type="transmembrane region" description="Helical" evidence="1">
    <location>
        <begin position="261"/>
        <end position="280"/>
    </location>
</feature>
<accession>A0A7G5H2K2</accession>
<keyword evidence="1" id="KW-0812">Transmembrane</keyword>
<evidence type="ECO:0000313" key="2">
    <source>
        <dbReference type="EMBL" id="QMW05344.1"/>
    </source>
</evidence>
<dbReference type="AlphaFoldDB" id="A0A7G5H2K2"/>
<evidence type="ECO:0000256" key="1">
    <source>
        <dbReference type="SAM" id="Phobius"/>
    </source>
</evidence>
<gene>
    <name evidence="2" type="ORF">H3H32_10865</name>
</gene>
<keyword evidence="1" id="KW-1133">Transmembrane helix</keyword>
<keyword evidence="3" id="KW-1185">Reference proteome</keyword>
<dbReference type="Proteomes" id="UP000515369">
    <property type="component" value="Chromosome"/>
</dbReference>
<reference evidence="2 3" key="1">
    <citation type="submission" date="2020-07" db="EMBL/GenBank/DDBJ databases">
        <title>Spirosoma foliorum sp. nov., isolated from the leaves on the Nejang mountain Korea, Republic of.</title>
        <authorList>
            <person name="Ho H."/>
            <person name="Lee Y.-J."/>
            <person name="Nurcahyanto D.-A."/>
            <person name="Kim S.-G."/>
        </authorList>
    </citation>
    <scope>NUCLEOTIDE SEQUENCE [LARGE SCALE GENOMIC DNA]</scope>
    <source>
        <strain evidence="2 3">PL0136</strain>
    </source>
</reference>
<organism evidence="2 3">
    <name type="scientific">Spirosoma foliorum</name>
    <dbReference type="NCBI Taxonomy" id="2710596"/>
    <lineage>
        <taxon>Bacteria</taxon>
        <taxon>Pseudomonadati</taxon>
        <taxon>Bacteroidota</taxon>
        <taxon>Cytophagia</taxon>
        <taxon>Cytophagales</taxon>
        <taxon>Cytophagaceae</taxon>
        <taxon>Spirosoma</taxon>
    </lineage>
</organism>
<dbReference type="KEGG" id="sfol:H3H32_10865"/>
<dbReference type="RefSeq" id="WP_182462690.1">
    <property type="nucleotide sequence ID" value="NZ_CP059732.1"/>
</dbReference>
<keyword evidence="1" id="KW-0472">Membrane</keyword>
<proteinExistence type="predicted"/>
<protein>
    <submittedName>
        <fullName evidence="2">Uncharacterized protein</fullName>
    </submittedName>
</protein>
<evidence type="ECO:0000313" key="3">
    <source>
        <dbReference type="Proteomes" id="UP000515369"/>
    </source>
</evidence>
<dbReference type="EMBL" id="CP059732">
    <property type="protein sequence ID" value="QMW05344.1"/>
    <property type="molecule type" value="Genomic_DNA"/>
</dbReference>
<name>A0A7G5H2K2_9BACT</name>
<sequence>MKHISLSVAFFAILTCNCINSIAQDILKFKNGDELKVKVQEITPAEIKYKRFDNPNGPMITILKSTATSIQYENGVVEKIIQDSPGASYVDPTITADVSHPGSFDIGDIIATDYFGVMCQGKVIEVNKRRAKAVIDLNKNGTNIKVNRAFSNMILVKKAEEVGSPTGNSNSEASIYQNNADLLRGQVDANRYYKGYTGAGTGTFFTSFLFGPIIGLIPAAACSSTPPTPERLGMPNVRLAQNPNYVAGYTQEARRIKSKKVWSNFGIGSGLAIALSVALLSSHR</sequence>